<proteinExistence type="predicted"/>
<evidence type="ECO:0000313" key="2">
    <source>
        <dbReference type="EMBL" id="OGD40310.1"/>
    </source>
</evidence>
<accession>A0A1F5CBR5</accession>
<dbReference type="Proteomes" id="UP000177197">
    <property type="component" value="Unassembled WGS sequence"/>
</dbReference>
<evidence type="ECO:0000313" key="3">
    <source>
        <dbReference type="Proteomes" id="UP000177197"/>
    </source>
</evidence>
<sequence length="141" mass="16374">MKEEGAPKSNLQEIPVNPPETEEQREKRLSFAKDKIDRYFKERDQELSYMVDLQFPGLKEEIIAGAEEASRYLFDKARTTKGKERLDNVVSLNRLLTIVNSENKKGEDMGNELLKNLLTNEEAVKELFRKGEEEVKNRTIN</sequence>
<evidence type="ECO:0000256" key="1">
    <source>
        <dbReference type="SAM" id="MobiDB-lite"/>
    </source>
</evidence>
<protein>
    <submittedName>
        <fullName evidence="2">Uncharacterized protein</fullName>
    </submittedName>
</protein>
<gene>
    <name evidence="2" type="ORF">A3I30_03390</name>
</gene>
<feature type="region of interest" description="Disordered" evidence="1">
    <location>
        <begin position="1"/>
        <end position="26"/>
    </location>
</feature>
<comment type="caution">
    <text evidence="2">The sequence shown here is derived from an EMBL/GenBank/DDBJ whole genome shotgun (WGS) entry which is preliminary data.</text>
</comment>
<reference evidence="2 3" key="1">
    <citation type="journal article" date="2016" name="Nat. Commun.">
        <title>Thousands of microbial genomes shed light on interconnected biogeochemical processes in an aquifer system.</title>
        <authorList>
            <person name="Anantharaman K."/>
            <person name="Brown C.T."/>
            <person name="Hug L.A."/>
            <person name="Sharon I."/>
            <person name="Castelle C.J."/>
            <person name="Probst A.J."/>
            <person name="Thomas B.C."/>
            <person name="Singh A."/>
            <person name="Wilkins M.J."/>
            <person name="Karaoz U."/>
            <person name="Brodie E.L."/>
            <person name="Williams K.H."/>
            <person name="Hubbard S.S."/>
            <person name="Banfield J.F."/>
        </authorList>
    </citation>
    <scope>NUCLEOTIDE SEQUENCE [LARGE SCALE GENOMIC DNA]</scope>
</reference>
<name>A0A1F5CBR5_9BACT</name>
<dbReference type="AlphaFoldDB" id="A0A1F5CBR5"/>
<dbReference type="EMBL" id="MEYV01000010">
    <property type="protein sequence ID" value="OGD40310.1"/>
    <property type="molecule type" value="Genomic_DNA"/>
</dbReference>
<organism evidence="2 3">
    <name type="scientific">Candidatus Azambacteria bacterium RIFCSPLOWO2_02_FULL_44_14</name>
    <dbReference type="NCBI Taxonomy" id="1797306"/>
    <lineage>
        <taxon>Bacteria</taxon>
        <taxon>Candidatus Azamiibacteriota</taxon>
    </lineage>
</organism>